<gene>
    <name evidence="2" type="ORF">DN745_14930</name>
</gene>
<dbReference type="EMBL" id="CP030032">
    <property type="protein sequence ID" value="AWV90550.1"/>
    <property type="molecule type" value="Genomic_DNA"/>
</dbReference>
<sequence length="389" mass="39133">MALLLSAGLSLSACGDDDAGKKDNNTNNTQPDAGDEGDTAGEGDTTGEGDATGDADTSDPETGCEQDTCAEGYECNAEATACVPAPTGCDLTGEDRPARCDEAPADAEFGPSSIVTAFRIAESDENCCFDLNGNGEPDNALSIVNSLGDVNGGIQGSIESGSLVLLFEHDGLDDLANSSPYTLNVWLGESVEAPVTGPFVIDPTSVDQGTHPQASLPNAKIENGVLTAGPGIVDISVSLEGLLDAPLSLRISKAQIEATVDASSTLEDGVVIKDANPALNGGKLGGAVRVDDLVSAVNSFAAASCECLGLEGADFVNLEGVAPSCADTPNNTCEADSTCASLTQACGFLPTIGILVDVDTDGDGEDDALSIGTTFDTDAAKISGIGSVQ</sequence>
<dbReference type="OrthoDB" id="5495549at2"/>
<name>A0A2Z4FNU4_9DELT</name>
<keyword evidence="3" id="KW-1185">Reference proteome</keyword>
<evidence type="ECO:0000256" key="1">
    <source>
        <dbReference type="SAM" id="MobiDB-lite"/>
    </source>
</evidence>
<evidence type="ECO:0000313" key="3">
    <source>
        <dbReference type="Proteomes" id="UP000249799"/>
    </source>
</evidence>
<reference evidence="2 3" key="1">
    <citation type="submission" date="2018-06" db="EMBL/GenBank/DDBJ databases">
        <title>Lujinxingia sediminis gen. nov. sp. nov., a new facultative anaerobic member of the class Deltaproteobacteria, and proposal of Lujinxingaceae fam. nov.</title>
        <authorList>
            <person name="Guo L.-Y."/>
            <person name="Li C.-M."/>
            <person name="Wang S."/>
            <person name="Du Z.-J."/>
        </authorList>
    </citation>
    <scope>NUCLEOTIDE SEQUENCE [LARGE SCALE GENOMIC DNA]</scope>
    <source>
        <strain evidence="2 3">FA350</strain>
    </source>
</reference>
<evidence type="ECO:0000313" key="2">
    <source>
        <dbReference type="EMBL" id="AWV90550.1"/>
    </source>
</evidence>
<dbReference type="AlphaFoldDB" id="A0A2Z4FNU4"/>
<feature type="region of interest" description="Disordered" evidence="1">
    <location>
        <begin position="12"/>
        <end position="66"/>
    </location>
</feature>
<proteinExistence type="predicted"/>
<accession>A0A2Z4FNU4</accession>
<protein>
    <submittedName>
        <fullName evidence="2">Uncharacterized protein</fullName>
    </submittedName>
</protein>
<feature type="compositionally biased region" description="Acidic residues" evidence="1">
    <location>
        <begin position="33"/>
        <end position="64"/>
    </location>
</feature>
<organism evidence="2 3">
    <name type="scientific">Bradymonas sediminis</name>
    <dbReference type="NCBI Taxonomy" id="1548548"/>
    <lineage>
        <taxon>Bacteria</taxon>
        <taxon>Deltaproteobacteria</taxon>
        <taxon>Bradymonadales</taxon>
        <taxon>Bradymonadaceae</taxon>
        <taxon>Bradymonas</taxon>
    </lineage>
</organism>
<dbReference type="Proteomes" id="UP000249799">
    <property type="component" value="Chromosome"/>
</dbReference>
<dbReference type="KEGG" id="bsed:DN745_14930"/>